<feature type="transmembrane region" description="Helical" evidence="1">
    <location>
        <begin position="128"/>
        <end position="152"/>
    </location>
</feature>
<evidence type="ECO:0000313" key="2">
    <source>
        <dbReference type="EMBL" id="VAW31776.1"/>
    </source>
</evidence>
<keyword evidence="1" id="KW-0812">Transmembrane</keyword>
<name>A0A3B0VI76_9ZZZZ</name>
<feature type="transmembrane region" description="Helical" evidence="1">
    <location>
        <begin position="158"/>
        <end position="180"/>
    </location>
</feature>
<sequence length="210" mass="23727">MNNFVQKTQATKTLPDSFTLFHTLNLAERKLMIGMNLVGILLLFVFGWLFMGVAAALNPQFFLLELQILARTLSLPAFLLTMFLVIVLHELCHALFFWLFSRERPKIGFNLLYAYAAAPDWYFPRNQFILIGLSPVLLLTLAGVMAMPFVHFALMPHIILALTINAAGAVGDYIVVMWILGQPAHILLRDEGTAVSAYKRLEFEAEREVV</sequence>
<gene>
    <name evidence="2" type="ORF">MNBD_CHLOROFLEXI01-3001</name>
</gene>
<evidence type="ECO:0008006" key="3">
    <source>
        <dbReference type="Google" id="ProtNLM"/>
    </source>
</evidence>
<dbReference type="Pfam" id="PF11667">
    <property type="entry name" value="DUF3267"/>
    <property type="match status" value="1"/>
</dbReference>
<dbReference type="EMBL" id="UOEU01000287">
    <property type="protein sequence ID" value="VAW31776.1"/>
    <property type="molecule type" value="Genomic_DNA"/>
</dbReference>
<evidence type="ECO:0000256" key="1">
    <source>
        <dbReference type="SAM" id="Phobius"/>
    </source>
</evidence>
<organism evidence="2">
    <name type="scientific">hydrothermal vent metagenome</name>
    <dbReference type="NCBI Taxonomy" id="652676"/>
    <lineage>
        <taxon>unclassified sequences</taxon>
        <taxon>metagenomes</taxon>
        <taxon>ecological metagenomes</taxon>
    </lineage>
</organism>
<feature type="transmembrane region" description="Helical" evidence="1">
    <location>
        <begin position="77"/>
        <end position="100"/>
    </location>
</feature>
<proteinExistence type="predicted"/>
<keyword evidence="1" id="KW-1133">Transmembrane helix</keyword>
<dbReference type="AlphaFoldDB" id="A0A3B0VI76"/>
<feature type="transmembrane region" description="Helical" evidence="1">
    <location>
        <begin position="37"/>
        <end position="57"/>
    </location>
</feature>
<dbReference type="InterPro" id="IPR021683">
    <property type="entry name" value="DUF3267"/>
</dbReference>
<protein>
    <recommendedName>
        <fullName evidence="3">Zincin peptidase</fullName>
    </recommendedName>
</protein>
<keyword evidence="1" id="KW-0472">Membrane</keyword>
<reference evidence="2" key="1">
    <citation type="submission" date="2018-06" db="EMBL/GenBank/DDBJ databases">
        <authorList>
            <person name="Zhirakovskaya E."/>
        </authorList>
    </citation>
    <scope>NUCLEOTIDE SEQUENCE</scope>
</reference>
<accession>A0A3B0VI76</accession>